<feature type="domain" description="Rad50/SbcC-type AAA" evidence="1">
    <location>
        <begin position="37"/>
        <end position="83"/>
    </location>
</feature>
<dbReference type="GO" id="GO:0006302">
    <property type="term" value="P:double-strand break repair"/>
    <property type="evidence" value="ECO:0007669"/>
    <property type="project" value="InterPro"/>
</dbReference>
<dbReference type="InterPro" id="IPR038729">
    <property type="entry name" value="Rad50/SbcC_AAA"/>
</dbReference>
<organism evidence="2 3">
    <name type="scientific">Halalkalibacter oceani</name>
    <dbReference type="NCBI Taxonomy" id="1653776"/>
    <lineage>
        <taxon>Bacteria</taxon>
        <taxon>Bacillati</taxon>
        <taxon>Bacillota</taxon>
        <taxon>Bacilli</taxon>
        <taxon>Bacillales</taxon>
        <taxon>Bacillaceae</taxon>
        <taxon>Halalkalibacter</taxon>
    </lineage>
</organism>
<dbReference type="Proteomes" id="UP001139179">
    <property type="component" value="Unassembled WGS sequence"/>
</dbReference>
<dbReference type="Gene3D" id="3.40.50.300">
    <property type="entry name" value="P-loop containing nucleotide triphosphate hydrolases"/>
    <property type="match status" value="1"/>
</dbReference>
<evidence type="ECO:0000313" key="3">
    <source>
        <dbReference type="Proteomes" id="UP001139179"/>
    </source>
</evidence>
<protein>
    <submittedName>
        <fullName evidence="2">AAA family ATPase</fullName>
    </submittedName>
</protein>
<dbReference type="GO" id="GO:0016887">
    <property type="term" value="F:ATP hydrolysis activity"/>
    <property type="evidence" value="ECO:0007669"/>
    <property type="project" value="InterPro"/>
</dbReference>
<sequence>MKVNRDSQFIREVRLKEELILSYDTFPLTLPFMQHFGTVSFHPNLTCIIGENGMGKSTLLEGIAIALGFNPEGGSLNFSFDFNGLSGRENHPAYRRGDGEVSLEEIEHYSLMKQF</sequence>
<dbReference type="RefSeq" id="WP_251222159.1">
    <property type="nucleotide sequence ID" value="NZ_JAMBOL010000002.1"/>
</dbReference>
<accession>A0A9X2DNV1</accession>
<proteinExistence type="predicted"/>
<keyword evidence="3" id="KW-1185">Reference proteome</keyword>
<evidence type="ECO:0000259" key="1">
    <source>
        <dbReference type="Pfam" id="PF13476"/>
    </source>
</evidence>
<evidence type="ECO:0000313" key="2">
    <source>
        <dbReference type="EMBL" id="MCM3713355.1"/>
    </source>
</evidence>
<comment type="caution">
    <text evidence="2">The sequence shown here is derived from an EMBL/GenBank/DDBJ whole genome shotgun (WGS) entry which is preliminary data.</text>
</comment>
<dbReference type="EMBL" id="JAMBOL010000002">
    <property type="protein sequence ID" value="MCM3713355.1"/>
    <property type="molecule type" value="Genomic_DNA"/>
</dbReference>
<dbReference type="InterPro" id="IPR027417">
    <property type="entry name" value="P-loop_NTPase"/>
</dbReference>
<dbReference type="AlphaFoldDB" id="A0A9X2DNV1"/>
<name>A0A9X2DNV1_9BACI</name>
<dbReference type="SUPFAM" id="SSF52540">
    <property type="entry name" value="P-loop containing nucleoside triphosphate hydrolases"/>
    <property type="match status" value="1"/>
</dbReference>
<gene>
    <name evidence="2" type="ORF">M3202_04595</name>
</gene>
<reference evidence="2" key="1">
    <citation type="submission" date="2022-05" db="EMBL/GenBank/DDBJ databases">
        <title>Comparative Genomics of Spacecraft Associated Microbes.</title>
        <authorList>
            <person name="Tran M.T."/>
            <person name="Wright A."/>
            <person name="Seuylemezian A."/>
            <person name="Eisen J."/>
            <person name="Coil D."/>
        </authorList>
    </citation>
    <scope>NUCLEOTIDE SEQUENCE</scope>
    <source>
        <strain evidence="2">214.1.1</strain>
    </source>
</reference>
<dbReference type="Pfam" id="PF13476">
    <property type="entry name" value="AAA_23"/>
    <property type="match status" value="1"/>
</dbReference>